<sequence>MIMHGTQSQIPRPLLIVIEEFGGTEDAEMAHWMRRKMASCFGIDPDQIRLWLTESWADLWSLSAEEIAAVVKALIGEPEPPDGVI</sequence>
<keyword evidence="2" id="KW-1185">Reference proteome</keyword>
<dbReference type="Proteomes" id="UP000267164">
    <property type="component" value="Chromosome"/>
</dbReference>
<protein>
    <submittedName>
        <fullName evidence="1">Uncharacterized protein</fullName>
    </submittedName>
</protein>
<dbReference type="EMBL" id="CP032568">
    <property type="protein sequence ID" value="AYF78015.1"/>
    <property type="molecule type" value="Genomic_DNA"/>
</dbReference>
<organism evidence="1 2">
    <name type="scientific">Nocardia yunnanensis</name>
    <dbReference type="NCBI Taxonomy" id="2382165"/>
    <lineage>
        <taxon>Bacteria</taxon>
        <taxon>Bacillati</taxon>
        <taxon>Actinomycetota</taxon>
        <taxon>Actinomycetes</taxon>
        <taxon>Mycobacteriales</taxon>
        <taxon>Nocardiaceae</taxon>
        <taxon>Nocardia</taxon>
    </lineage>
</organism>
<name>A0A386ZN73_9NOCA</name>
<evidence type="ECO:0000313" key="1">
    <source>
        <dbReference type="EMBL" id="AYF78015.1"/>
    </source>
</evidence>
<accession>A0A386ZN73</accession>
<reference evidence="1 2" key="1">
    <citation type="submission" date="2018-09" db="EMBL/GenBank/DDBJ databases">
        <title>Nocardia yunnanensis sp. nov., an actinomycete isolated from a soil sample.</title>
        <authorList>
            <person name="Zhang J."/>
        </authorList>
    </citation>
    <scope>NUCLEOTIDE SEQUENCE [LARGE SCALE GENOMIC DNA]</scope>
    <source>
        <strain evidence="1 2">CFHS0054</strain>
    </source>
</reference>
<proteinExistence type="predicted"/>
<evidence type="ECO:0000313" key="2">
    <source>
        <dbReference type="Proteomes" id="UP000267164"/>
    </source>
</evidence>
<gene>
    <name evidence="1" type="ORF">D7D52_34075</name>
</gene>
<dbReference type="KEGG" id="nyu:D7D52_34075"/>
<dbReference type="AlphaFoldDB" id="A0A386ZN73"/>
<dbReference type="RefSeq" id="WP_120743051.1">
    <property type="nucleotide sequence ID" value="NZ_CP032568.1"/>
</dbReference>